<protein>
    <submittedName>
        <fullName evidence="3">SH3 domain-containing protein</fullName>
    </submittedName>
</protein>
<evidence type="ECO:0000256" key="1">
    <source>
        <dbReference type="SAM" id="SignalP"/>
    </source>
</evidence>
<keyword evidence="4" id="KW-1185">Reference proteome</keyword>
<dbReference type="EMBL" id="VFJB01000004">
    <property type="protein sequence ID" value="KAA0258381.1"/>
    <property type="molecule type" value="Genomic_DNA"/>
</dbReference>
<name>A0A5A8F479_9BACT</name>
<feature type="chain" id="PRO_5022661154" evidence="1">
    <location>
        <begin position="31"/>
        <end position="271"/>
    </location>
</feature>
<feature type="domain" description="SH3b" evidence="2">
    <location>
        <begin position="55"/>
        <end position="105"/>
    </location>
</feature>
<organism evidence="3 4">
    <name type="scientific">Deferribacter autotrophicus</name>
    <dbReference type="NCBI Taxonomy" id="500465"/>
    <lineage>
        <taxon>Bacteria</taxon>
        <taxon>Pseudomonadati</taxon>
        <taxon>Deferribacterota</taxon>
        <taxon>Deferribacteres</taxon>
        <taxon>Deferribacterales</taxon>
        <taxon>Deferribacteraceae</taxon>
        <taxon>Deferribacter</taxon>
    </lineage>
</organism>
<dbReference type="Pfam" id="PF08239">
    <property type="entry name" value="SH3_3"/>
    <property type="match status" value="1"/>
</dbReference>
<sequence>MVISSILDSMFRKLLIFLLFFFCFSISAIAGDNASSKSDNVTKFIETLAKVKVTTYVYKEPNIKSKKLRRLYRDSKIIVIQDYDDKWYKVKYNNVRTGFVLKKNIEMRYTLKKEVKRGPYQLKKLQIDLKSLIQRFNFNMTESKFFLDMGYVPNFGLKSVKKFNGTLRVELYYFWNIKKGVKIKKKENPFQDLLKQFLEVVFFKMFMEQSKYYEIYIYDKNKKGKNTELYAKLRYTDMDNRFFEIKNVDGKIWDYVESNVSLNSLFAEIKS</sequence>
<accession>A0A5A8F479</accession>
<dbReference type="AlphaFoldDB" id="A0A5A8F479"/>
<evidence type="ECO:0000313" key="4">
    <source>
        <dbReference type="Proteomes" id="UP000322876"/>
    </source>
</evidence>
<comment type="caution">
    <text evidence="3">The sequence shown here is derived from an EMBL/GenBank/DDBJ whole genome shotgun (WGS) entry which is preliminary data.</text>
</comment>
<proteinExistence type="predicted"/>
<evidence type="ECO:0000313" key="3">
    <source>
        <dbReference type="EMBL" id="KAA0258381.1"/>
    </source>
</evidence>
<reference evidence="3 4" key="1">
    <citation type="submission" date="2019-06" db="EMBL/GenBank/DDBJ databases">
        <title>Genomic insights into carbon and energy metabolism of Deferribacter autotrophicus revealed new metabolic traits in the phylum Deferribacteres.</title>
        <authorList>
            <person name="Slobodkin A.I."/>
            <person name="Slobodkina G.B."/>
            <person name="Allioux M."/>
            <person name="Alain K."/>
            <person name="Jebbar M."/>
            <person name="Shadrin V."/>
            <person name="Kublanov I.V."/>
            <person name="Toshchakov S.V."/>
            <person name="Bonch-Osmolovskaya E.A."/>
        </authorList>
    </citation>
    <scope>NUCLEOTIDE SEQUENCE [LARGE SCALE GENOMIC DNA]</scope>
    <source>
        <strain evidence="3 4">SL50</strain>
    </source>
</reference>
<dbReference type="Gene3D" id="2.30.30.40">
    <property type="entry name" value="SH3 Domains"/>
    <property type="match status" value="1"/>
</dbReference>
<dbReference type="Proteomes" id="UP000322876">
    <property type="component" value="Unassembled WGS sequence"/>
</dbReference>
<dbReference type="OrthoDB" id="9790307at2"/>
<keyword evidence="1" id="KW-0732">Signal</keyword>
<gene>
    <name evidence="3" type="ORF">FHQ18_04265</name>
</gene>
<feature type="signal peptide" evidence="1">
    <location>
        <begin position="1"/>
        <end position="30"/>
    </location>
</feature>
<evidence type="ECO:0000259" key="2">
    <source>
        <dbReference type="Pfam" id="PF08239"/>
    </source>
</evidence>
<dbReference type="InterPro" id="IPR003646">
    <property type="entry name" value="SH3-like_bac-type"/>
</dbReference>